<keyword evidence="1" id="KW-0479">Metal-binding</keyword>
<proteinExistence type="inferred from homology"/>
<dbReference type="AlphaFoldDB" id="A0AAX4PCQ8"/>
<comment type="similarity">
    <text evidence="1">Belongs to the iron/ascorbate-dependent oxidoreductase family.</text>
</comment>
<dbReference type="Pfam" id="PF03171">
    <property type="entry name" value="2OG-FeII_Oxy"/>
    <property type="match status" value="1"/>
</dbReference>
<dbReference type="InterPro" id="IPR050231">
    <property type="entry name" value="Iron_ascorbate_oxido_reductase"/>
</dbReference>
<evidence type="ECO:0000256" key="1">
    <source>
        <dbReference type="RuleBase" id="RU003682"/>
    </source>
</evidence>
<name>A0AAX4PCQ8_9CHLO</name>
<dbReference type="InterPro" id="IPR005123">
    <property type="entry name" value="Oxoglu/Fe-dep_dioxygenase_dom"/>
</dbReference>
<gene>
    <name evidence="3" type="ORF">HKI87_08g54040</name>
</gene>
<dbReference type="Gene3D" id="2.60.120.330">
    <property type="entry name" value="B-lactam Antibiotic, Isopenicillin N Synthase, Chain"/>
    <property type="match status" value="1"/>
</dbReference>
<dbReference type="Pfam" id="PF14226">
    <property type="entry name" value="DIOX_N"/>
    <property type="match status" value="1"/>
</dbReference>
<dbReference type="EMBL" id="CP151508">
    <property type="protein sequence ID" value="WZN63851.1"/>
    <property type="molecule type" value="Genomic_DNA"/>
</dbReference>
<protein>
    <submittedName>
        <fullName evidence="3">Iron/ascorbate oxidoreductase</fullName>
    </submittedName>
</protein>
<evidence type="ECO:0000259" key="2">
    <source>
        <dbReference type="PROSITE" id="PS51471"/>
    </source>
</evidence>
<feature type="domain" description="Fe2OG dioxygenase" evidence="2">
    <location>
        <begin position="180"/>
        <end position="293"/>
    </location>
</feature>
<dbReference type="GO" id="GO:0016491">
    <property type="term" value="F:oxidoreductase activity"/>
    <property type="evidence" value="ECO:0007669"/>
    <property type="project" value="UniProtKB-KW"/>
</dbReference>
<keyword evidence="4" id="KW-1185">Reference proteome</keyword>
<reference evidence="3 4" key="1">
    <citation type="submission" date="2024-03" db="EMBL/GenBank/DDBJ databases">
        <title>Complete genome sequence of the green alga Chloropicon roscoffensis RCC1871.</title>
        <authorList>
            <person name="Lemieux C."/>
            <person name="Pombert J.-F."/>
            <person name="Otis C."/>
            <person name="Turmel M."/>
        </authorList>
    </citation>
    <scope>NUCLEOTIDE SEQUENCE [LARGE SCALE GENOMIC DNA]</scope>
    <source>
        <strain evidence="3 4">RCC1871</strain>
    </source>
</reference>
<keyword evidence="1" id="KW-0560">Oxidoreductase</keyword>
<dbReference type="PRINTS" id="PR00682">
    <property type="entry name" value="IPNSYNTHASE"/>
</dbReference>
<accession>A0AAX4PCQ8</accession>
<dbReference type="InterPro" id="IPR027443">
    <property type="entry name" value="IPNS-like_sf"/>
</dbReference>
<dbReference type="InterPro" id="IPR026992">
    <property type="entry name" value="DIOX_N"/>
</dbReference>
<organism evidence="3 4">
    <name type="scientific">Chloropicon roscoffensis</name>
    <dbReference type="NCBI Taxonomy" id="1461544"/>
    <lineage>
        <taxon>Eukaryota</taxon>
        <taxon>Viridiplantae</taxon>
        <taxon>Chlorophyta</taxon>
        <taxon>Chloropicophyceae</taxon>
        <taxon>Chloropicales</taxon>
        <taxon>Chloropicaceae</taxon>
        <taxon>Chloropicon</taxon>
    </lineage>
</organism>
<dbReference type="PANTHER" id="PTHR47990">
    <property type="entry name" value="2-OXOGLUTARATE (2OG) AND FE(II)-DEPENDENT OXYGENASE SUPERFAMILY PROTEIN-RELATED"/>
    <property type="match status" value="1"/>
</dbReference>
<evidence type="ECO:0000313" key="4">
    <source>
        <dbReference type="Proteomes" id="UP001472866"/>
    </source>
</evidence>
<dbReference type="Proteomes" id="UP001472866">
    <property type="component" value="Chromosome 08"/>
</dbReference>
<dbReference type="SUPFAM" id="SSF51197">
    <property type="entry name" value="Clavaminate synthase-like"/>
    <property type="match status" value="1"/>
</dbReference>
<dbReference type="PROSITE" id="PS51471">
    <property type="entry name" value="FE2OG_OXY"/>
    <property type="match status" value="1"/>
</dbReference>
<sequence>MADPSTTACTSSLFPVIDIRELLLRDGDAKALRECGEQLVKACENTGFFYVRTGVRPGLIESLSDAAHKFFALSTEEKETIKMAKSGKSWRGFFKVGDELTSGKADQKEGIYFGREENYSGEMPLRGPNLWPEVEGRVLLKDDVLEYMDFMRLVGLRLMGAISKALGAGAACLDAHFAENPTELFRIFSYPSPRKEEGDAEVFGVGEHTDYGFLTLLYQDQTGGLQVKIPSEDRSGFQWIEVPFIPGTHVVNLGDALEHYTHGRFKATPHRVIYHGRRATKKPRLSFPYFFDPCWGAPMTPMPLDEEGRSRTSGRWDGADPTQFEGIYGDYLQRKISRVFPQLFAQAIRTTS</sequence>
<dbReference type="GO" id="GO:0046872">
    <property type="term" value="F:metal ion binding"/>
    <property type="evidence" value="ECO:0007669"/>
    <property type="project" value="UniProtKB-KW"/>
</dbReference>
<keyword evidence="1" id="KW-0408">Iron</keyword>
<evidence type="ECO:0000313" key="3">
    <source>
        <dbReference type="EMBL" id="WZN63851.1"/>
    </source>
</evidence>
<dbReference type="InterPro" id="IPR044861">
    <property type="entry name" value="IPNS-like_FE2OG_OXY"/>
</dbReference>